<gene>
    <name evidence="1" type="ORF">ASPWEDRAFT_42538</name>
</gene>
<accession>A0A1L9RHY6</accession>
<dbReference type="Proteomes" id="UP000184383">
    <property type="component" value="Unassembled WGS sequence"/>
</dbReference>
<dbReference type="VEuPathDB" id="FungiDB:ASPWEDRAFT_42538"/>
<proteinExistence type="predicted"/>
<organism evidence="1 2">
    <name type="scientific">Aspergillus wentii DTO 134E9</name>
    <dbReference type="NCBI Taxonomy" id="1073089"/>
    <lineage>
        <taxon>Eukaryota</taxon>
        <taxon>Fungi</taxon>
        <taxon>Dikarya</taxon>
        <taxon>Ascomycota</taxon>
        <taxon>Pezizomycotina</taxon>
        <taxon>Eurotiomycetes</taxon>
        <taxon>Eurotiomycetidae</taxon>
        <taxon>Eurotiales</taxon>
        <taxon>Aspergillaceae</taxon>
        <taxon>Aspergillus</taxon>
        <taxon>Aspergillus subgen. Cremei</taxon>
    </lineage>
</organism>
<name>A0A1L9RHY6_ASPWE</name>
<protein>
    <submittedName>
        <fullName evidence="1">Uncharacterized protein</fullName>
    </submittedName>
</protein>
<dbReference type="GeneID" id="63751651"/>
<evidence type="ECO:0000313" key="1">
    <source>
        <dbReference type="EMBL" id="OJJ34546.1"/>
    </source>
</evidence>
<evidence type="ECO:0000313" key="2">
    <source>
        <dbReference type="Proteomes" id="UP000184383"/>
    </source>
</evidence>
<dbReference type="RefSeq" id="XP_040688222.1">
    <property type="nucleotide sequence ID" value="XM_040835803.1"/>
</dbReference>
<reference evidence="2" key="1">
    <citation type="journal article" date="2017" name="Genome Biol.">
        <title>Comparative genomics reveals high biological diversity and specific adaptations in the industrially and medically important fungal genus Aspergillus.</title>
        <authorList>
            <person name="de Vries R.P."/>
            <person name="Riley R."/>
            <person name="Wiebenga A."/>
            <person name="Aguilar-Osorio G."/>
            <person name="Amillis S."/>
            <person name="Uchima C.A."/>
            <person name="Anderluh G."/>
            <person name="Asadollahi M."/>
            <person name="Askin M."/>
            <person name="Barry K."/>
            <person name="Battaglia E."/>
            <person name="Bayram O."/>
            <person name="Benocci T."/>
            <person name="Braus-Stromeyer S.A."/>
            <person name="Caldana C."/>
            <person name="Canovas D."/>
            <person name="Cerqueira G.C."/>
            <person name="Chen F."/>
            <person name="Chen W."/>
            <person name="Choi C."/>
            <person name="Clum A."/>
            <person name="Dos Santos R.A."/>
            <person name="Damasio A.R."/>
            <person name="Diallinas G."/>
            <person name="Emri T."/>
            <person name="Fekete E."/>
            <person name="Flipphi M."/>
            <person name="Freyberg S."/>
            <person name="Gallo A."/>
            <person name="Gournas C."/>
            <person name="Habgood R."/>
            <person name="Hainaut M."/>
            <person name="Harispe M.L."/>
            <person name="Henrissat B."/>
            <person name="Hilden K.S."/>
            <person name="Hope R."/>
            <person name="Hossain A."/>
            <person name="Karabika E."/>
            <person name="Karaffa L."/>
            <person name="Karanyi Z."/>
            <person name="Krasevec N."/>
            <person name="Kuo A."/>
            <person name="Kusch H."/>
            <person name="LaButti K."/>
            <person name="Lagendijk E.L."/>
            <person name="Lapidus A."/>
            <person name="Levasseur A."/>
            <person name="Lindquist E."/>
            <person name="Lipzen A."/>
            <person name="Logrieco A.F."/>
            <person name="MacCabe A."/>
            <person name="Maekelae M.R."/>
            <person name="Malavazi I."/>
            <person name="Melin P."/>
            <person name="Meyer V."/>
            <person name="Mielnichuk N."/>
            <person name="Miskei M."/>
            <person name="Molnar A.P."/>
            <person name="Mule G."/>
            <person name="Ngan C.Y."/>
            <person name="Orejas M."/>
            <person name="Orosz E."/>
            <person name="Ouedraogo J.P."/>
            <person name="Overkamp K.M."/>
            <person name="Park H.-S."/>
            <person name="Perrone G."/>
            <person name="Piumi F."/>
            <person name="Punt P.J."/>
            <person name="Ram A.F."/>
            <person name="Ramon A."/>
            <person name="Rauscher S."/>
            <person name="Record E."/>
            <person name="Riano-Pachon D.M."/>
            <person name="Robert V."/>
            <person name="Roehrig J."/>
            <person name="Ruller R."/>
            <person name="Salamov A."/>
            <person name="Salih N.S."/>
            <person name="Samson R.A."/>
            <person name="Sandor E."/>
            <person name="Sanguinetti M."/>
            <person name="Schuetze T."/>
            <person name="Sepcic K."/>
            <person name="Shelest E."/>
            <person name="Sherlock G."/>
            <person name="Sophianopoulou V."/>
            <person name="Squina F.M."/>
            <person name="Sun H."/>
            <person name="Susca A."/>
            <person name="Todd R.B."/>
            <person name="Tsang A."/>
            <person name="Unkles S.E."/>
            <person name="van de Wiele N."/>
            <person name="van Rossen-Uffink D."/>
            <person name="Oliveira J.V."/>
            <person name="Vesth T.C."/>
            <person name="Visser J."/>
            <person name="Yu J.-H."/>
            <person name="Zhou M."/>
            <person name="Andersen M.R."/>
            <person name="Archer D.B."/>
            <person name="Baker S.E."/>
            <person name="Benoit I."/>
            <person name="Brakhage A.A."/>
            <person name="Braus G.H."/>
            <person name="Fischer R."/>
            <person name="Frisvad J.C."/>
            <person name="Goldman G.H."/>
            <person name="Houbraken J."/>
            <person name="Oakley B."/>
            <person name="Pocsi I."/>
            <person name="Scazzocchio C."/>
            <person name="Seiboth B."/>
            <person name="vanKuyk P.A."/>
            <person name="Wortman J."/>
            <person name="Dyer P.S."/>
            <person name="Grigoriev I.V."/>
        </authorList>
    </citation>
    <scope>NUCLEOTIDE SEQUENCE [LARGE SCALE GENOMIC DNA]</scope>
    <source>
        <strain evidence="2">DTO 134E9</strain>
    </source>
</reference>
<dbReference type="AlphaFoldDB" id="A0A1L9RHY6"/>
<sequence length="63" mass="6947">MHYDRLVTNGLGWLGNQGLQLSESRQFGGILAEKRSILGIPGVDTDICHYRMGGIIQSTFVLL</sequence>
<keyword evidence="2" id="KW-1185">Reference proteome</keyword>
<dbReference type="EMBL" id="KV878213">
    <property type="protein sequence ID" value="OJJ34546.1"/>
    <property type="molecule type" value="Genomic_DNA"/>
</dbReference>